<reference evidence="1 2" key="1">
    <citation type="journal article" date="2016" name="Int. J. Syst. Evol. Microbiol.">
        <title>Labrenzia salina sp. nov., isolated from the rhizosphere of the halophyte Arthrocnemum macrostachyum.</title>
        <authorList>
            <person name="Camacho M."/>
            <person name="Redondo-Gomez S."/>
            <person name="Rodriguez-Llorente I."/>
            <person name="Rohde M."/>
            <person name="Sproer C."/>
            <person name="Schumann P."/>
            <person name="Klenk H.P."/>
            <person name="Montero-Calasanz M.D.C."/>
        </authorList>
    </citation>
    <scope>NUCLEOTIDE SEQUENCE [LARGE SCALE GENOMIC DNA]</scope>
    <source>
        <strain evidence="1 2">DSM 29163</strain>
    </source>
</reference>
<organism evidence="1 2">
    <name type="scientific">Roseibium salinum</name>
    <dbReference type="NCBI Taxonomy" id="1604349"/>
    <lineage>
        <taxon>Bacteria</taxon>
        <taxon>Pseudomonadati</taxon>
        <taxon>Pseudomonadota</taxon>
        <taxon>Alphaproteobacteria</taxon>
        <taxon>Hyphomicrobiales</taxon>
        <taxon>Stappiaceae</taxon>
        <taxon>Roseibium</taxon>
    </lineage>
</organism>
<name>A0ABT3QWL2_9HYPH</name>
<evidence type="ECO:0000313" key="2">
    <source>
        <dbReference type="Proteomes" id="UP001300261"/>
    </source>
</evidence>
<dbReference type="RefSeq" id="WP_265960918.1">
    <property type="nucleotide sequence ID" value="NZ_JAPEVI010000001.1"/>
</dbReference>
<sequence>MADTHYPKMIKRLNTTLPDPLALYVGEITGKGSLYETPSEFIRDLVRRHMEKALEQERGDIRARLSQSLRENDYSSLTDDDFADARKAAVE</sequence>
<dbReference type="EMBL" id="JAPEVI010000001">
    <property type="protein sequence ID" value="MCX2721226.1"/>
    <property type="molecule type" value="Genomic_DNA"/>
</dbReference>
<accession>A0ABT3QWL2</accession>
<evidence type="ECO:0008006" key="3">
    <source>
        <dbReference type="Google" id="ProtNLM"/>
    </source>
</evidence>
<evidence type="ECO:0000313" key="1">
    <source>
        <dbReference type="EMBL" id="MCX2721226.1"/>
    </source>
</evidence>
<comment type="caution">
    <text evidence="1">The sequence shown here is derived from an EMBL/GenBank/DDBJ whole genome shotgun (WGS) entry which is preliminary data.</text>
</comment>
<dbReference type="Proteomes" id="UP001300261">
    <property type="component" value="Unassembled WGS sequence"/>
</dbReference>
<proteinExistence type="predicted"/>
<protein>
    <recommendedName>
        <fullName evidence="3">Addiction module antitoxin</fullName>
    </recommendedName>
</protein>
<keyword evidence="2" id="KW-1185">Reference proteome</keyword>
<gene>
    <name evidence="1" type="ORF">ON753_02235</name>
</gene>